<dbReference type="InterPro" id="IPR010998">
    <property type="entry name" value="Integrase_recombinase_N"/>
</dbReference>
<dbReference type="InterPro" id="IPR050090">
    <property type="entry name" value="Tyrosine_recombinase_XerCD"/>
</dbReference>
<dbReference type="SUPFAM" id="SSF56349">
    <property type="entry name" value="DNA breaking-rejoining enzymes"/>
    <property type="match status" value="1"/>
</dbReference>
<evidence type="ECO:0000259" key="5">
    <source>
        <dbReference type="PROSITE" id="PS51898"/>
    </source>
</evidence>
<dbReference type="PROSITE" id="PS51900">
    <property type="entry name" value="CB"/>
    <property type="match status" value="1"/>
</dbReference>
<dbReference type="InterPro" id="IPR013762">
    <property type="entry name" value="Integrase-like_cat_sf"/>
</dbReference>
<evidence type="ECO:0000313" key="7">
    <source>
        <dbReference type="EMBL" id="EMM7456146.1"/>
    </source>
</evidence>
<feature type="domain" description="Tyr recombinase" evidence="5">
    <location>
        <begin position="197"/>
        <end position="404"/>
    </location>
</feature>
<dbReference type="RefSeq" id="WP_257665440.1">
    <property type="nucleotide sequence ID" value="NZ_JAMJIU010000004.1"/>
</dbReference>
<dbReference type="CDD" id="cd01189">
    <property type="entry name" value="INT_ICEBs1_C_like"/>
    <property type="match status" value="1"/>
</dbReference>
<dbReference type="Pfam" id="PF00589">
    <property type="entry name" value="Phage_integrase"/>
    <property type="match status" value="1"/>
</dbReference>
<evidence type="ECO:0000256" key="4">
    <source>
        <dbReference type="PROSITE-ProRule" id="PRU01248"/>
    </source>
</evidence>
<protein>
    <submittedName>
        <fullName evidence="7">Site-specific integrase</fullName>
    </submittedName>
</protein>
<keyword evidence="2 4" id="KW-0238">DNA-binding</keyword>
<keyword evidence="1" id="KW-0229">DNA integration</keyword>
<keyword evidence="3" id="KW-0233">DNA recombination</keyword>
<dbReference type="GO" id="GO:0006310">
    <property type="term" value="P:DNA recombination"/>
    <property type="evidence" value="ECO:0007669"/>
    <property type="project" value="UniProtKB-KW"/>
</dbReference>
<evidence type="ECO:0000313" key="8">
    <source>
        <dbReference type="Proteomes" id="UP001169574"/>
    </source>
</evidence>
<evidence type="ECO:0000256" key="3">
    <source>
        <dbReference type="ARBA" id="ARBA00023172"/>
    </source>
</evidence>
<sequence length="423" mass="48394">MAALPTGVEIHNGKIRIWFVYRGSRCREILHGWAITAANIRKAGNLRAGIIGDIQMGTFDYARRFPESKTIKKFTTTQRITTFTELCDLFLKIKKLELSAASHDSLTSRIDTLLRIVGGRTHIAEIQHTDLLRYRQELLTGEVTYKKVVWFNKEGRKASTVNNLMGTLCSMLKLANHSKFITHAPYENVKNLRVSQRDPDPLLLHEYQAFINALPRRFALTWIVAIHTGMRHGELCALAWEDIDLKKGEIHVCRNLTAKGLFVPPKTNAGIRTITLLQPALEALNEIHQLTANQPKTDIVLHHREYGRTEQLSVRFVFIPGQQSREKKQYFSKRSFPYSWESGMKRAGVRVRDPYQSRHTYACWLLSSGANPSFIASQMGHENAKMVYEVYSKWISEMNADQVSMLNSRMPTQMPPLCPQRTA</sequence>
<dbReference type="InterPro" id="IPR011010">
    <property type="entry name" value="DNA_brk_join_enz"/>
</dbReference>
<feature type="domain" description="Core-binding (CB)" evidence="6">
    <location>
        <begin position="81"/>
        <end position="176"/>
    </location>
</feature>
<comment type="caution">
    <text evidence="7">The sequence shown here is derived from an EMBL/GenBank/DDBJ whole genome shotgun (WGS) entry which is preliminary data.</text>
</comment>
<dbReference type="GO" id="GO:0015074">
    <property type="term" value="P:DNA integration"/>
    <property type="evidence" value="ECO:0007669"/>
    <property type="project" value="UniProtKB-KW"/>
</dbReference>
<dbReference type="PANTHER" id="PTHR30349:SF36">
    <property type="entry name" value="PROPHAGE INTEGRASE INTR-RELATED"/>
    <property type="match status" value="1"/>
</dbReference>
<dbReference type="Proteomes" id="UP001169574">
    <property type="component" value="Unassembled WGS sequence"/>
</dbReference>
<evidence type="ECO:0000256" key="1">
    <source>
        <dbReference type="ARBA" id="ARBA00022908"/>
    </source>
</evidence>
<dbReference type="InterPro" id="IPR022000">
    <property type="entry name" value="Min27-like_integrase_DNA_bind"/>
</dbReference>
<accession>A0AAN4JB99</accession>
<dbReference type="InterPro" id="IPR002104">
    <property type="entry name" value="Integrase_catalytic"/>
</dbReference>
<dbReference type="GO" id="GO:0003677">
    <property type="term" value="F:DNA binding"/>
    <property type="evidence" value="ECO:0007669"/>
    <property type="project" value="UniProtKB-UniRule"/>
</dbReference>
<name>A0AAN4JB99_CITFR</name>
<dbReference type="PANTHER" id="PTHR30349">
    <property type="entry name" value="PHAGE INTEGRASE-RELATED"/>
    <property type="match status" value="1"/>
</dbReference>
<gene>
    <name evidence="7" type="ORF">P7U51_000598</name>
</gene>
<proteinExistence type="predicted"/>
<dbReference type="PROSITE" id="PS51898">
    <property type="entry name" value="TYR_RECOMBINASE"/>
    <property type="match status" value="1"/>
</dbReference>
<organism evidence="7 8">
    <name type="scientific">Citrobacter freundii</name>
    <dbReference type="NCBI Taxonomy" id="546"/>
    <lineage>
        <taxon>Bacteria</taxon>
        <taxon>Pseudomonadati</taxon>
        <taxon>Pseudomonadota</taxon>
        <taxon>Gammaproteobacteria</taxon>
        <taxon>Enterobacterales</taxon>
        <taxon>Enterobacteriaceae</taxon>
        <taxon>Citrobacter</taxon>
        <taxon>Citrobacter freundii complex</taxon>
    </lineage>
</organism>
<dbReference type="Gene3D" id="1.10.443.10">
    <property type="entry name" value="Intergrase catalytic core"/>
    <property type="match status" value="1"/>
</dbReference>
<dbReference type="EMBL" id="ABLGCN030000001">
    <property type="protein sequence ID" value="EMM7456146.1"/>
    <property type="molecule type" value="Genomic_DNA"/>
</dbReference>
<dbReference type="InterPro" id="IPR044068">
    <property type="entry name" value="CB"/>
</dbReference>
<dbReference type="Pfam" id="PF12167">
    <property type="entry name" value="Arm-DNA-bind_2"/>
    <property type="match status" value="1"/>
</dbReference>
<dbReference type="Gene3D" id="1.10.150.130">
    <property type="match status" value="1"/>
</dbReference>
<dbReference type="AlphaFoldDB" id="A0AAN4JB99"/>
<reference evidence="7" key="1">
    <citation type="submission" date="2024-02" db="EMBL/GenBank/DDBJ databases">
        <authorList>
            <consortium name="Clinical and Environmental Microbiology Branch: Whole genome sequencing antimicrobial resistance pathogens in the healthcare setting"/>
        </authorList>
    </citation>
    <scope>NUCLEOTIDE SEQUENCE</scope>
    <source>
        <strain evidence="7">Whole organism</strain>
    </source>
</reference>
<evidence type="ECO:0000259" key="6">
    <source>
        <dbReference type="PROSITE" id="PS51900"/>
    </source>
</evidence>
<evidence type="ECO:0000256" key="2">
    <source>
        <dbReference type="ARBA" id="ARBA00023125"/>
    </source>
</evidence>